<protein>
    <submittedName>
        <fullName evidence="6">Glycine zipper 2TM domain-containing protein</fullName>
    </submittedName>
</protein>
<keyword evidence="2 4" id="KW-0472">Membrane</keyword>
<reference evidence="6 7" key="1">
    <citation type="submission" date="2023-08" db="EMBL/GenBank/DDBJ databases">
        <title>Achromobacter seleniivolatilans sp. nov., isolated from seleniferous soil.</title>
        <authorList>
            <person name="Zhang S."/>
            <person name="Li K."/>
            <person name="Peng J."/>
            <person name="Zhao Q."/>
            <person name="Wang H."/>
            <person name="Guo Y."/>
        </authorList>
    </citation>
    <scope>NUCLEOTIDE SEQUENCE [LARGE SCALE GENOMIC DNA]</scope>
    <source>
        <strain evidence="6 7">R39</strain>
    </source>
</reference>
<name>A0ABY9LXN8_9BURK</name>
<dbReference type="RefSeq" id="WP_306939694.1">
    <property type="nucleotide sequence ID" value="NZ_CP132976.1"/>
</dbReference>
<dbReference type="PANTHER" id="PTHR35603:SF2">
    <property type="entry name" value="OUTER MEMBRANE LIPOPROTEIN"/>
    <property type="match status" value="1"/>
</dbReference>
<evidence type="ECO:0000256" key="1">
    <source>
        <dbReference type="ARBA" id="ARBA00004370"/>
    </source>
</evidence>
<dbReference type="InterPro" id="IPR008816">
    <property type="entry name" value="Gly_zipper_2TM_dom"/>
</dbReference>
<keyword evidence="4" id="KW-1133">Transmembrane helix</keyword>
<evidence type="ECO:0000313" key="7">
    <source>
        <dbReference type="Proteomes" id="UP001234798"/>
    </source>
</evidence>
<gene>
    <name evidence="6" type="ORF">RAS12_20595</name>
</gene>
<accession>A0ABY9LXN8</accession>
<feature type="region of interest" description="Disordered" evidence="3">
    <location>
        <begin position="45"/>
        <end position="101"/>
    </location>
</feature>
<feature type="domain" description="Glycine zipper 2TM" evidence="5">
    <location>
        <begin position="127"/>
        <end position="166"/>
    </location>
</feature>
<feature type="compositionally biased region" description="Low complexity" evidence="3">
    <location>
        <begin position="64"/>
        <end position="91"/>
    </location>
</feature>
<comment type="subcellular location">
    <subcellularLocation>
        <location evidence="1">Membrane</location>
    </subcellularLocation>
</comment>
<feature type="transmembrane region" description="Helical" evidence="4">
    <location>
        <begin position="16"/>
        <end position="40"/>
    </location>
</feature>
<evidence type="ECO:0000256" key="4">
    <source>
        <dbReference type="SAM" id="Phobius"/>
    </source>
</evidence>
<keyword evidence="4" id="KW-0812">Transmembrane</keyword>
<dbReference type="Pfam" id="PF05433">
    <property type="entry name" value="Rick_17kDa_Anti"/>
    <property type="match status" value="1"/>
</dbReference>
<dbReference type="PANTHER" id="PTHR35603">
    <property type="match status" value="1"/>
</dbReference>
<evidence type="ECO:0000256" key="2">
    <source>
        <dbReference type="ARBA" id="ARBA00023136"/>
    </source>
</evidence>
<sequence length="217" mass="22233">MNTSTRIDNPRRGLHPLVAAAAIAVIVMCAVGVAAVMGWLPSPSANPHADEPVAEAGPESANLAPAPQAAAQAPQAQQGQQARPASAAAPRPQAPPPAQQACQSCGVVETIRQVQVPVKDNSDHLVGTIGGGVVGGVVGNQFGGGNGKTALTVLGAVGGALAGREVERNIRQQQTVTHYELTVRMRDGSARQFRSAQPFTFASGDHVRVENNQLLPG</sequence>
<proteinExistence type="predicted"/>
<evidence type="ECO:0000259" key="5">
    <source>
        <dbReference type="Pfam" id="PF05433"/>
    </source>
</evidence>
<evidence type="ECO:0000313" key="6">
    <source>
        <dbReference type="EMBL" id="WMD19009.1"/>
    </source>
</evidence>
<dbReference type="EMBL" id="CP132976">
    <property type="protein sequence ID" value="WMD19009.1"/>
    <property type="molecule type" value="Genomic_DNA"/>
</dbReference>
<evidence type="ECO:0000256" key="3">
    <source>
        <dbReference type="SAM" id="MobiDB-lite"/>
    </source>
</evidence>
<organism evidence="6 7">
    <name type="scientific">Achromobacter seleniivolatilans</name>
    <dbReference type="NCBI Taxonomy" id="3047478"/>
    <lineage>
        <taxon>Bacteria</taxon>
        <taxon>Pseudomonadati</taxon>
        <taxon>Pseudomonadota</taxon>
        <taxon>Betaproteobacteria</taxon>
        <taxon>Burkholderiales</taxon>
        <taxon>Alcaligenaceae</taxon>
        <taxon>Achromobacter</taxon>
    </lineage>
</organism>
<keyword evidence="7" id="KW-1185">Reference proteome</keyword>
<dbReference type="Proteomes" id="UP001234798">
    <property type="component" value="Chromosome"/>
</dbReference>
<dbReference type="InterPro" id="IPR051407">
    <property type="entry name" value="Bact_OM_lipoprot/Surf_antigen"/>
</dbReference>